<reference evidence="2 3" key="1">
    <citation type="journal article" date="2020" name="Nature">
        <title>Isolation of an archaeon at the prokaryote-eukaryote interface.</title>
        <authorList>
            <person name="Imachi H."/>
            <person name="Nobu M.K."/>
            <person name="Nakahara N."/>
            <person name="Morono Y."/>
            <person name="Ogawara M."/>
            <person name="Takaki Y."/>
            <person name="Takano Y."/>
            <person name="Uematsu K."/>
            <person name="Ikuta T."/>
            <person name="Ito M."/>
            <person name="Matsui Y."/>
            <person name="Miyazaki M."/>
            <person name="Murata K."/>
            <person name="Saito Y."/>
            <person name="Sakai S."/>
            <person name="Song C."/>
            <person name="Tasumi E."/>
            <person name="Yamanaka Y."/>
            <person name="Yamaguchi T."/>
            <person name="Kamagata Y."/>
            <person name="Tamaki H."/>
            <person name="Takai K."/>
        </authorList>
    </citation>
    <scope>NUCLEOTIDE SEQUENCE [LARGE SCALE GENOMIC DNA]</scope>
    <source>
        <strain evidence="2 3">MK-D1</strain>
    </source>
</reference>
<accession>A0A5B9DC70</accession>
<evidence type="ECO:0008006" key="4">
    <source>
        <dbReference type="Google" id="ProtNLM"/>
    </source>
</evidence>
<dbReference type="EMBL" id="CP042905">
    <property type="protein sequence ID" value="QEE16286.1"/>
    <property type="molecule type" value="Genomic_DNA"/>
</dbReference>
<sequence length="221" mass="25169">MDATTFDVSQPNQEEREVPKNYQKKLTIEIAGAAIFGALSIALSYLSTPYIPRVAWGLAYFDPVSIIWIMSFFVFGFRAGLLTSVIGTLGLMPFDSFAPIGPLMKFGSTIWFVLIPYLYTRLKLKSAPSGKDIKKLQNYIPSVILAWLIRCIVMTVINYLLLTYVVIIPVDLEWLGLSQISRVWVIIITVFLLNTIQTLFDIIVPYLLVFSTKIYDRFEIY</sequence>
<feature type="transmembrane region" description="Helical" evidence="1">
    <location>
        <begin position="26"/>
        <end position="46"/>
    </location>
</feature>
<evidence type="ECO:0000313" key="3">
    <source>
        <dbReference type="Proteomes" id="UP000321408"/>
    </source>
</evidence>
<organism evidence="2 3">
    <name type="scientific">Promethearchaeum syntrophicum</name>
    <dbReference type="NCBI Taxonomy" id="2594042"/>
    <lineage>
        <taxon>Archaea</taxon>
        <taxon>Promethearchaeati</taxon>
        <taxon>Promethearchaeota</taxon>
        <taxon>Promethearchaeia</taxon>
        <taxon>Promethearchaeales</taxon>
        <taxon>Promethearchaeaceae</taxon>
        <taxon>Promethearchaeum</taxon>
    </lineage>
</organism>
<dbReference type="KEGG" id="psyt:DSAG12_02116"/>
<keyword evidence="1" id="KW-0812">Transmembrane</keyword>
<keyword evidence="1" id="KW-1133">Transmembrane helix</keyword>
<dbReference type="GeneID" id="41330106"/>
<dbReference type="AlphaFoldDB" id="A0A5B9DC70"/>
<evidence type="ECO:0000313" key="2">
    <source>
        <dbReference type="EMBL" id="QEE16286.1"/>
    </source>
</evidence>
<proteinExistence type="predicted"/>
<protein>
    <recommendedName>
        <fullName evidence="4">ECF transporter S component</fullName>
    </recommendedName>
</protein>
<keyword evidence="1" id="KW-0472">Membrane</keyword>
<evidence type="ECO:0000256" key="1">
    <source>
        <dbReference type="SAM" id="Phobius"/>
    </source>
</evidence>
<gene>
    <name evidence="2" type="ORF">DSAG12_02116</name>
</gene>
<name>A0A5B9DC70_9ARCH</name>
<dbReference type="RefSeq" id="WP_147663164.1">
    <property type="nucleotide sequence ID" value="NZ_CP042905.2"/>
</dbReference>
<feature type="transmembrane region" description="Helical" evidence="1">
    <location>
        <begin position="183"/>
        <end position="208"/>
    </location>
</feature>
<feature type="transmembrane region" description="Helical" evidence="1">
    <location>
        <begin position="66"/>
        <end position="91"/>
    </location>
</feature>
<dbReference type="Gene3D" id="1.10.1760.20">
    <property type="match status" value="1"/>
</dbReference>
<keyword evidence="3" id="KW-1185">Reference proteome</keyword>
<dbReference type="Proteomes" id="UP000321408">
    <property type="component" value="Chromosome"/>
</dbReference>
<reference evidence="2 3" key="2">
    <citation type="journal article" date="2024" name="Int. J. Syst. Evol. Microbiol.">
        <title>Promethearchaeum syntrophicum gen. nov., sp. nov., an anaerobic, obligately syntrophic archaeon, the first isolate of the lineage 'Asgard' archaea, and proposal of the new archaeal phylum Promethearchaeota phyl. nov. and kingdom Promethearchaeati regn. nov.</title>
        <authorList>
            <person name="Imachi H."/>
            <person name="Nobu M.K."/>
            <person name="Kato S."/>
            <person name="Takaki Y."/>
            <person name="Miyazaki M."/>
            <person name="Miyata M."/>
            <person name="Ogawara M."/>
            <person name="Saito Y."/>
            <person name="Sakai S."/>
            <person name="Tahara Y.O."/>
            <person name="Takano Y."/>
            <person name="Tasumi E."/>
            <person name="Uematsu K."/>
            <person name="Yoshimura T."/>
            <person name="Itoh T."/>
            <person name="Ohkuma M."/>
            <person name="Takai K."/>
        </authorList>
    </citation>
    <scope>NUCLEOTIDE SEQUENCE [LARGE SCALE GENOMIC DNA]</scope>
    <source>
        <strain evidence="2 3">MK-D1</strain>
    </source>
</reference>
<feature type="transmembrane region" description="Helical" evidence="1">
    <location>
        <begin position="103"/>
        <end position="119"/>
    </location>
</feature>
<feature type="transmembrane region" description="Helical" evidence="1">
    <location>
        <begin position="139"/>
        <end position="162"/>
    </location>
</feature>